<sequence>MIGSQRREREEDLTTVVERTKVRMTVVMRGWWRERTKEVEVEGCCWWPVVRTMVVVRTTVKEDGGGGRRMVVEQRETSAESEKESIRRE</sequence>
<evidence type="ECO:0000313" key="3">
    <source>
        <dbReference type="EnsemblPlants" id="KEH32932"/>
    </source>
</evidence>
<evidence type="ECO:0000313" key="4">
    <source>
        <dbReference type="Proteomes" id="UP000002051"/>
    </source>
</evidence>
<reference evidence="2 4" key="1">
    <citation type="journal article" date="2011" name="Nature">
        <title>The Medicago genome provides insight into the evolution of rhizobial symbioses.</title>
        <authorList>
            <person name="Young N.D."/>
            <person name="Debelle F."/>
            <person name="Oldroyd G.E."/>
            <person name="Geurts R."/>
            <person name="Cannon S.B."/>
            <person name="Udvardi M.K."/>
            <person name="Benedito V.A."/>
            <person name="Mayer K.F."/>
            <person name="Gouzy J."/>
            <person name="Schoof H."/>
            <person name="Van de Peer Y."/>
            <person name="Proost S."/>
            <person name="Cook D.R."/>
            <person name="Meyers B.C."/>
            <person name="Spannagl M."/>
            <person name="Cheung F."/>
            <person name="De Mita S."/>
            <person name="Krishnakumar V."/>
            <person name="Gundlach H."/>
            <person name="Zhou S."/>
            <person name="Mudge J."/>
            <person name="Bharti A.K."/>
            <person name="Murray J.D."/>
            <person name="Naoumkina M.A."/>
            <person name="Rosen B."/>
            <person name="Silverstein K.A."/>
            <person name="Tang H."/>
            <person name="Rombauts S."/>
            <person name="Zhao P.X."/>
            <person name="Zhou P."/>
            <person name="Barbe V."/>
            <person name="Bardou P."/>
            <person name="Bechner M."/>
            <person name="Bellec A."/>
            <person name="Berger A."/>
            <person name="Berges H."/>
            <person name="Bidwell S."/>
            <person name="Bisseling T."/>
            <person name="Choisne N."/>
            <person name="Couloux A."/>
            <person name="Denny R."/>
            <person name="Deshpande S."/>
            <person name="Dai X."/>
            <person name="Doyle J.J."/>
            <person name="Dudez A.M."/>
            <person name="Farmer A.D."/>
            <person name="Fouteau S."/>
            <person name="Franken C."/>
            <person name="Gibelin C."/>
            <person name="Gish J."/>
            <person name="Goldstein S."/>
            <person name="Gonzalez A.J."/>
            <person name="Green P.J."/>
            <person name="Hallab A."/>
            <person name="Hartog M."/>
            <person name="Hua A."/>
            <person name="Humphray S.J."/>
            <person name="Jeong D.H."/>
            <person name="Jing Y."/>
            <person name="Jocker A."/>
            <person name="Kenton S.M."/>
            <person name="Kim D.J."/>
            <person name="Klee K."/>
            <person name="Lai H."/>
            <person name="Lang C."/>
            <person name="Lin S."/>
            <person name="Macmil S.L."/>
            <person name="Magdelenat G."/>
            <person name="Matthews L."/>
            <person name="McCorrison J."/>
            <person name="Monaghan E.L."/>
            <person name="Mun J.H."/>
            <person name="Najar F.Z."/>
            <person name="Nicholson C."/>
            <person name="Noirot C."/>
            <person name="O'Bleness M."/>
            <person name="Paule C.R."/>
            <person name="Poulain J."/>
            <person name="Prion F."/>
            <person name="Qin B."/>
            <person name="Qu C."/>
            <person name="Retzel E.F."/>
            <person name="Riddle C."/>
            <person name="Sallet E."/>
            <person name="Samain S."/>
            <person name="Samson N."/>
            <person name="Sanders I."/>
            <person name="Saurat O."/>
            <person name="Scarpelli C."/>
            <person name="Schiex T."/>
            <person name="Segurens B."/>
            <person name="Severin A.J."/>
            <person name="Sherrier D.J."/>
            <person name="Shi R."/>
            <person name="Sims S."/>
            <person name="Singer S.R."/>
            <person name="Sinharoy S."/>
            <person name="Sterck L."/>
            <person name="Viollet A."/>
            <person name="Wang B.B."/>
            <person name="Wang K."/>
            <person name="Wang M."/>
            <person name="Wang X."/>
            <person name="Warfsmann J."/>
            <person name="Weissenbach J."/>
            <person name="White D.D."/>
            <person name="White J.D."/>
            <person name="Wiley G.B."/>
            <person name="Wincker P."/>
            <person name="Xing Y."/>
            <person name="Yang L."/>
            <person name="Yao Z."/>
            <person name="Ying F."/>
            <person name="Zhai J."/>
            <person name="Zhou L."/>
            <person name="Zuber A."/>
            <person name="Denarie J."/>
            <person name="Dixon R.A."/>
            <person name="May G.D."/>
            <person name="Schwartz D.C."/>
            <person name="Rogers J."/>
            <person name="Quetier F."/>
            <person name="Town C.D."/>
            <person name="Roe B.A."/>
        </authorList>
    </citation>
    <scope>NUCLEOTIDE SEQUENCE [LARGE SCALE GENOMIC DNA]</scope>
    <source>
        <strain evidence="2">A17</strain>
        <strain evidence="3 4">cv. Jemalong A17</strain>
    </source>
</reference>
<reference evidence="3" key="3">
    <citation type="submission" date="2015-04" db="UniProtKB">
        <authorList>
            <consortium name="EnsemblPlants"/>
        </authorList>
    </citation>
    <scope>IDENTIFICATION</scope>
    <source>
        <strain evidence="3">cv. Jemalong A17</strain>
    </source>
</reference>
<proteinExistence type="predicted"/>
<evidence type="ECO:0000256" key="1">
    <source>
        <dbReference type="SAM" id="MobiDB-lite"/>
    </source>
</evidence>
<protein>
    <submittedName>
        <fullName evidence="2 3">Uncharacterized protein</fullName>
    </submittedName>
</protein>
<gene>
    <name evidence="2" type="ordered locus">MTR_3g011760</name>
</gene>
<accession>A0A072UTI6</accession>
<organism evidence="2 4">
    <name type="scientific">Medicago truncatula</name>
    <name type="common">Barrel medic</name>
    <name type="synonym">Medicago tribuloides</name>
    <dbReference type="NCBI Taxonomy" id="3880"/>
    <lineage>
        <taxon>Eukaryota</taxon>
        <taxon>Viridiplantae</taxon>
        <taxon>Streptophyta</taxon>
        <taxon>Embryophyta</taxon>
        <taxon>Tracheophyta</taxon>
        <taxon>Spermatophyta</taxon>
        <taxon>Magnoliopsida</taxon>
        <taxon>eudicotyledons</taxon>
        <taxon>Gunneridae</taxon>
        <taxon>Pentapetalae</taxon>
        <taxon>rosids</taxon>
        <taxon>fabids</taxon>
        <taxon>Fabales</taxon>
        <taxon>Fabaceae</taxon>
        <taxon>Papilionoideae</taxon>
        <taxon>50 kb inversion clade</taxon>
        <taxon>NPAAA clade</taxon>
        <taxon>Hologalegina</taxon>
        <taxon>IRL clade</taxon>
        <taxon>Trifolieae</taxon>
        <taxon>Medicago</taxon>
    </lineage>
</organism>
<dbReference type="AlphaFoldDB" id="A0A072UTI6"/>
<name>A0A072UTI6_MEDTR</name>
<feature type="region of interest" description="Disordered" evidence="1">
    <location>
        <begin position="64"/>
        <end position="89"/>
    </location>
</feature>
<dbReference type="EnsemblPlants" id="KEH32932">
    <property type="protein sequence ID" value="KEH32932"/>
    <property type="gene ID" value="MTR_3g011760"/>
</dbReference>
<reference evidence="2 4" key="2">
    <citation type="journal article" date="2014" name="BMC Genomics">
        <title>An improved genome release (version Mt4.0) for the model legume Medicago truncatula.</title>
        <authorList>
            <person name="Tang H."/>
            <person name="Krishnakumar V."/>
            <person name="Bidwell S."/>
            <person name="Rosen B."/>
            <person name="Chan A."/>
            <person name="Zhou S."/>
            <person name="Gentzbittel L."/>
            <person name="Childs K.L."/>
            <person name="Yandell M."/>
            <person name="Gundlach H."/>
            <person name="Mayer K.F."/>
            <person name="Schwartz D.C."/>
            <person name="Town C.D."/>
        </authorList>
    </citation>
    <scope>GENOME REANNOTATION</scope>
    <source>
        <strain evidence="2">A17</strain>
        <strain evidence="3 4">cv. Jemalong A17</strain>
    </source>
</reference>
<keyword evidence="4" id="KW-1185">Reference proteome</keyword>
<dbReference type="HOGENOM" id="CLU_2458159_0_0_1"/>
<dbReference type="Proteomes" id="UP000002051">
    <property type="component" value="Chromosome 3"/>
</dbReference>
<dbReference type="EMBL" id="CM001219">
    <property type="protein sequence ID" value="KEH32932.1"/>
    <property type="molecule type" value="Genomic_DNA"/>
</dbReference>
<evidence type="ECO:0000313" key="2">
    <source>
        <dbReference type="EMBL" id="KEH32932.1"/>
    </source>
</evidence>